<dbReference type="GO" id="GO:0042742">
    <property type="term" value="P:defense response to bacterium"/>
    <property type="evidence" value="ECO:0007669"/>
    <property type="project" value="UniProtKB-ARBA"/>
</dbReference>
<keyword evidence="4" id="KW-0547">Nucleotide-binding</keyword>
<evidence type="ECO:0000256" key="5">
    <source>
        <dbReference type="ARBA" id="ARBA00022821"/>
    </source>
</evidence>
<name>A0A8J5H3Q1_ZINOF</name>
<dbReference type="GO" id="GO:0043531">
    <property type="term" value="F:ADP binding"/>
    <property type="evidence" value="ECO:0007669"/>
    <property type="project" value="InterPro"/>
</dbReference>
<evidence type="ECO:0000256" key="1">
    <source>
        <dbReference type="ARBA" id="ARBA00008894"/>
    </source>
</evidence>
<feature type="domain" description="Disease resistance N-terminal" evidence="8">
    <location>
        <begin position="12"/>
        <end position="98"/>
    </location>
</feature>
<keyword evidence="5" id="KW-0611">Plant defense</keyword>
<dbReference type="GO" id="GO:0005524">
    <property type="term" value="F:ATP binding"/>
    <property type="evidence" value="ECO:0007669"/>
    <property type="project" value="UniProtKB-KW"/>
</dbReference>
<dbReference type="GO" id="GO:0009626">
    <property type="term" value="P:plant-type hypersensitive response"/>
    <property type="evidence" value="ECO:0007669"/>
    <property type="project" value="UniProtKB-ARBA"/>
</dbReference>
<proteinExistence type="inferred from homology"/>
<dbReference type="Pfam" id="PF23598">
    <property type="entry name" value="LRR_14"/>
    <property type="match status" value="1"/>
</dbReference>
<feature type="domain" description="NB-ARC" evidence="7">
    <location>
        <begin position="176"/>
        <end position="352"/>
    </location>
</feature>
<sequence>MEAALVGAASRFMVDKVADLLQLDEKLKTITGTKRKMEKLKELPPIIDMVIQHIESRPLMEDAVKELLKKLKYLAYDLEDVVDYYDTKVFQKKQRSKSFLRPVSDFFSADNQVAFKSRVGGMIKAITDSLDSILLQKSILSNLLQEQGSISMSEPSLNNRETHSRNSFVVIGREPEKNKIVDMLTKDDDDDESHHGTVKVIAIVGMGGLGKTTLAQHVYNDARVQDHFASLTMWKVVGAEFNPTKIMKSLLELTTGGSSVNIFEIDLLNRKLEEELSGKRFLLVLDDVWNENELQWDILKAALTCGARGSKILVTTRSKRVSSIMSSSNTTHQLQQLSRDDCLSLFQRFAFGDQAVDQNLMAIGAKVVEKCGGVPLAAISLGSMLRSTREENYWSSVLNSEIWQLGNEEDKVLAVLKLSYDALPLRSKKCFAFASLFSKDVPMEKDELIKLWIANGFIRSEGNFDAETVGEHVFDDLVLRSLFVTSQYVTECTMHDLMYDLARSVSADVYWNSYQDSVENFGNRTYHLQIDPRKFPNITQDLGKKPLYLRTFMHIDTFSHLSINLLELLSELKPLYLRALDLSNAGIREVPTSIGILIHLRYLNLSWNHIEVLPDSITLLPNLQYFNLSFNHELRELPKELGNMQNLRDLDLQTYSRFITHMPCGLSRLTNLRSLPLFIAGDKTGACSIIELENLKLHGKMVIQFSEDFKNYSCDGRKILKNIDLNELCIEFNERYDKDMFVDLCPNTSLKKLDICRYRSPQFPAWLMESQLPNLVEVRLRDCSGCEHIPPFGNLQFLKRLDLDYMNGITHLGAEFHGYRGFPSLRELSLNWISNLEEWSECHVVDQLFPLLQKLLICWCPKLKSTPRFPRIQELQISCGNGSILSCIGRFTSLSVLQLTAMPDIASLPSGCIRNLTSLTKLQITNCRQLQSLPGDEMQFLEMLRSLIIERCDNLVFFPSEVGSLSSLCFRRNGTISQPKELVQILNSVDEFHIEICDNKVDLRGQLQYLHTLKILSLFGSHAANQLTIQNGIRKLSICCCDELESLMAAEEVSNTVLEQLYINRFSNLTTLPDWLQHLKSLRILSIRNCPRLERVPRDLKNLHMLKTLNIVGCPQLKSRCARETGEDWPIISNIPNVDIE</sequence>
<dbReference type="InterPro" id="IPR041118">
    <property type="entry name" value="Rx_N"/>
</dbReference>
<dbReference type="GO" id="GO:0002758">
    <property type="term" value="P:innate immune response-activating signaling pathway"/>
    <property type="evidence" value="ECO:0007669"/>
    <property type="project" value="UniProtKB-ARBA"/>
</dbReference>
<evidence type="ECO:0000313" key="12">
    <source>
        <dbReference type="Proteomes" id="UP000734854"/>
    </source>
</evidence>
<dbReference type="InterPro" id="IPR055414">
    <property type="entry name" value="LRR_R13L4/SHOC2-like"/>
</dbReference>
<gene>
    <name evidence="11" type="ORF">ZIOFF_026337</name>
</gene>
<dbReference type="FunFam" id="1.10.10.10:FF:000322">
    <property type="entry name" value="Probable disease resistance protein At1g63360"/>
    <property type="match status" value="1"/>
</dbReference>
<dbReference type="PANTHER" id="PTHR36766:SF40">
    <property type="entry name" value="DISEASE RESISTANCE PROTEIN RGA3"/>
    <property type="match status" value="1"/>
</dbReference>
<evidence type="ECO:0000313" key="11">
    <source>
        <dbReference type="EMBL" id="KAG6515901.1"/>
    </source>
</evidence>
<dbReference type="Pfam" id="PF18052">
    <property type="entry name" value="Rx_N"/>
    <property type="match status" value="1"/>
</dbReference>
<feature type="domain" description="Disease resistance protein winged helix" evidence="9">
    <location>
        <begin position="436"/>
        <end position="502"/>
    </location>
</feature>
<feature type="domain" description="Disease resistance R13L4/SHOC-2-like LRR" evidence="10">
    <location>
        <begin position="567"/>
        <end position="834"/>
    </location>
</feature>
<dbReference type="InterPro" id="IPR003591">
    <property type="entry name" value="Leu-rich_rpt_typical-subtyp"/>
</dbReference>
<dbReference type="SMART" id="SM00369">
    <property type="entry name" value="LRR_TYP"/>
    <property type="match status" value="3"/>
</dbReference>
<organism evidence="11 12">
    <name type="scientific">Zingiber officinale</name>
    <name type="common">Ginger</name>
    <name type="synonym">Amomum zingiber</name>
    <dbReference type="NCBI Taxonomy" id="94328"/>
    <lineage>
        <taxon>Eukaryota</taxon>
        <taxon>Viridiplantae</taxon>
        <taxon>Streptophyta</taxon>
        <taxon>Embryophyta</taxon>
        <taxon>Tracheophyta</taxon>
        <taxon>Spermatophyta</taxon>
        <taxon>Magnoliopsida</taxon>
        <taxon>Liliopsida</taxon>
        <taxon>Zingiberales</taxon>
        <taxon>Zingiberaceae</taxon>
        <taxon>Zingiber</taxon>
    </lineage>
</organism>
<keyword evidence="3" id="KW-0677">Repeat</keyword>
<comment type="caution">
    <text evidence="11">The sequence shown here is derived from an EMBL/GenBank/DDBJ whole genome shotgun (WGS) entry which is preliminary data.</text>
</comment>
<keyword evidence="2" id="KW-0433">Leucine-rich repeat</keyword>
<dbReference type="FunFam" id="3.40.50.300:FF:001091">
    <property type="entry name" value="Probable disease resistance protein At1g61300"/>
    <property type="match status" value="1"/>
</dbReference>
<evidence type="ECO:0000259" key="7">
    <source>
        <dbReference type="Pfam" id="PF00931"/>
    </source>
</evidence>
<dbReference type="Pfam" id="PF00931">
    <property type="entry name" value="NB-ARC"/>
    <property type="match status" value="1"/>
</dbReference>
<dbReference type="PROSITE" id="PS51450">
    <property type="entry name" value="LRR"/>
    <property type="match status" value="1"/>
</dbReference>
<evidence type="ECO:0000259" key="8">
    <source>
        <dbReference type="Pfam" id="PF18052"/>
    </source>
</evidence>
<dbReference type="OrthoDB" id="774413at2759"/>
<evidence type="ECO:0000256" key="6">
    <source>
        <dbReference type="ARBA" id="ARBA00022840"/>
    </source>
</evidence>
<evidence type="ECO:0000256" key="4">
    <source>
        <dbReference type="ARBA" id="ARBA00022741"/>
    </source>
</evidence>
<protein>
    <submittedName>
        <fullName evidence="11">Uncharacterized protein</fullName>
    </submittedName>
</protein>
<evidence type="ECO:0000259" key="9">
    <source>
        <dbReference type="Pfam" id="PF23559"/>
    </source>
</evidence>
<dbReference type="InterPro" id="IPR058922">
    <property type="entry name" value="WHD_DRP"/>
</dbReference>
<reference evidence="11 12" key="1">
    <citation type="submission" date="2020-08" db="EMBL/GenBank/DDBJ databases">
        <title>Plant Genome Project.</title>
        <authorList>
            <person name="Zhang R.-G."/>
        </authorList>
    </citation>
    <scope>NUCLEOTIDE SEQUENCE [LARGE SCALE GENOMIC DNA]</scope>
    <source>
        <tissue evidence="11">Rhizome</tissue>
    </source>
</reference>
<evidence type="ECO:0000259" key="10">
    <source>
        <dbReference type="Pfam" id="PF23598"/>
    </source>
</evidence>
<dbReference type="InterPro" id="IPR001611">
    <property type="entry name" value="Leu-rich_rpt"/>
</dbReference>
<dbReference type="InterPro" id="IPR002182">
    <property type="entry name" value="NB-ARC"/>
</dbReference>
<keyword evidence="12" id="KW-1185">Reference proteome</keyword>
<evidence type="ECO:0000256" key="2">
    <source>
        <dbReference type="ARBA" id="ARBA00022614"/>
    </source>
</evidence>
<dbReference type="Proteomes" id="UP000734854">
    <property type="component" value="Unassembled WGS sequence"/>
</dbReference>
<keyword evidence="6" id="KW-0067">ATP-binding</keyword>
<dbReference type="Pfam" id="PF23559">
    <property type="entry name" value="WHD_DRP"/>
    <property type="match status" value="1"/>
</dbReference>
<accession>A0A8J5H3Q1</accession>
<dbReference type="PANTHER" id="PTHR36766">
    <property type="entry name" value="PLANT BROAD-SPECTRUM MILDEW RESISTANCE PROTEIN RPW8"/>
    <property type="match status" value="1"/>
</dbReference>
<dbReference type="AlphaFoldDB" id="A0A8J5H3Q1"/>
<dbReference type="EMBL" id="JACMSC010000007">
    <property type="protein sequence ID" value="KAG6515901.1"/>
    <property type="molecule type" value="Genomic_DNA"/>
</dbReference>
<comment type="similarity">
    <text evidence="1">Belongs to the disease resistance NB-LRR family.</text>
</comment>
<evidence type="ECO:0000256" key="3">
    <source>
        <dbReference type="ARBA" id="ARBA00022737"/>
    </source>
</evidence>